<dbReference type="SUPFAM" id="SSF54197">
    <property type="entry name" value="HIT-like"/>
    <property type="match status" value="1"/>
</dbReference>
<dbReference type="Gene3D" id="3.30.428.10">
    <property type="entry name" value="HIT-like"/>
    <property type="match status" value="1"/>
</dbReference>
<dbReference type="InterPro" id="IPR011146">
    <property type="entry name" value="HIT-like"/>
</dbReference>
<dbReference type="Ensembl" id="ENSONIT00000053841.1">
    <property type="protein sequence ID" value="ENSONIP00000080957.1"/>
    <property type="gene ID" value="ENSONIG00000013091.2"/>
</dbReference>
<dbReference type="InParanoid" id="A0A669F8B9"/>
<evidence type="ECO:0000256" key="4">
    <source>
        <dbReference type="SAM" id="MobiDB-lite"/>
    </source>
</evidence>
<name>A0A669F8B9_ORENI</name>
<feature type="region of interest" description="Disordered" evidence="4">
    <location>
        <begin position="296"/>
        <end position="390"/>
    </location>
</feature>
<sequence>MTLSQLALEDVEALYLGPSFLMADPMGPLLDQDEEEALSPSSLEGKAPASPSLSLSTYPSSSSPYQTMSFSPLSLASPSPSPPPTHCSSFLGTKAGADSLSLSWLGAGDLLDAHVGADDGKDDAFAGMDWMSEKIDLSEFDLESFIGSCSSDESPSSPEDLLASLDSSMDLDLDAFNTTIPVPHSSLELSLPVPDIPSPPLEPSLPVAPEVKKTEVAPAHEVKSEPPSPSPPSPVYTLELGSEVDVLDADKQTTSLTIIPDPSGSVQSAPIVLSIPTSGHFVVVLSNKEEPSLVSLPDQALKTSPPSECDSDSGIESVIGSPVRLPSPLPTPPPAAASSRTKPYSKSEASTSPKTSKVKSVSGAPRGVEKKLKKMEQNKTAATRYRQKRRRRRQVGVVRMPFFTTTLFTRLIIRSMSSALRRHVIWESDGLVAYLHPWPWTPGSVILESSTPGTQGGSIFHLGEPEYLSWLLGARAVAELLCDRLGVQRCALVSRPHRDRPAQIRILPLCGLDAEWRPHLAGEEEHNAHDPGYCTSRTAPRWSDSSLTEIQTRIRAKLPLPDAPPDLTFLGDDPAHPSLFSRIVRGEEQQWRVWEDKGHVAFLTPFPNSPGFTVLVPRRPLTSDIFRLEKEDYEGLVLAAKKVSRLLEDGLGAWGVGLIFEGFEIDYAHAKLIPLFLPPLSAGENKPDKPPSPQFYPTYPGYVTSEDGPEASLESLKIMHTKITQM</sequence>
<comment type="similarity">
    <text evidence="2">Belongs to the HINT family.</text>
</comment>
<comment type="catalytic activity">
    <reaction evidence="1">
        <text>adenosine 5'-phosphoramidate + H2O = NH4(+) + AMP</text>
        <dbReference type="Rhea" id="RHEA:67916"/>
        <dbReference type="ChEBI" id="CHEBI:15377"/>
        <dbReference type="ChEBI" id="CHEBI:28938"/>
        <dbReference type="ChEBI" id="CHEBI:57890"/>
        <dbReference type="ChEBI" id="CHEBI:456215"/>
    </reaction>
</comment>
<evidence type="ECO:0000313" key="6">
    <source>
        <dbReference type="Ensembl" id="ENSONIP00000080957.1"/>
    </source>
</evidence>
<evidence type="ECO:0000259" key="5">
    <source>
        <dbReference type="PROSITE" id="PS51084"/>
    </source>
</evidence>
<reference evidence="7" key="1">
    <citation type="submission" date="2012-01" db="EMBL/GenBank/DDBJ databases">
        <title>The Genome Sequence of Oreochromis niloticus (Nile Tilapia).</title>
        <authorList>
            <consortium name="Broad Institute Genome Assembly Team"/>
            <consortium name="Broad Institute Sequencing Platform"/>
            <person name="Di Palma F."/>
            <person name="Johnson J."/>
            <person name="Lander E.S."/>
            <person name="Lindblad-Toh K."/>
        </authorList>
    </citation>
    <scope>NUCLEOTIDE SEQUENCE [LARGE SCALE GENOMIC DNA]</scope>
</reference>
<reference evidence="6" key="3">
    <citation type="submission" date="2025-09" db="UniProtKB">
        <authorList>
            <consortium name="Ensembl"/>
        </authorList>
    </citation>
    <scope>IDENTIFICATION</scope>
</reference>
<feature type="compositionally biased region" description="Low complexity" evidence="4">
    <location>
        <begin position="47"/>
        <end position="78"/>
    </location>
</feature>
<dbReference type="PANTHER" id="PTHR46648:SF1">
    <property type="entry name" value="ADENOSINE 5'-MONOPHOSPHORAMIDASE HNT1"/>
    <property type="match status" value="1"/>
</dbReference>
<dbReference type="Gene3D" id="1.20.5.170">
    <property type="match status" value="1"/>
</dbReference>
<evidence type="ECO:0000313" key="7">
    <source>
        <dbReference type="Proteomes" id="UP000005207"/>
    </source>
</evidence>
<dbReference type="GO" id="GO:0003824">
    <property type="term" value="F:catalytic activity"/>
    <property type="evidence" value="ECO:0007669"/>
    <property type="project" value="InterPro"/>
</dbReference>
<dbReference type="InterPro" id="IPR001310">
    <property type="entry name" value="Histidine_triad_HIT"/>
</dbReference>
<gene>
    <name evidence="6" type="primary">atf4a</name>
</gene>
<dbReference type="FunCoup" id="A0A669F8B9">
    <property type="interactions" value="554"/>
</dbReference>
<feature type="domain" description="HIT" evidence="5">
    <location>
        <begin position="579"/>
        <end position="682"/>
    </location>
</feature>
<dbReference type="Proteomes" id="UP000005207">
    <property type="component" value="Linkage group LG6"/>
</dbReference>
<comment type="caution">
    <text evidence="3">Lacks conserved residue(s) required for the propagation of feature annotation.</text>
</comment>
<reference evidence="6" key="2">
    <citation type="submission" date="2025-08" db="UniProtKB">
        <authorList>
            <consortium name="Ensembl"/>
        </authorList>
    </citation>
    <scope>IDENTIFICATION</scope>
</reference>
<protein>
    <recommendedName>
        <fullName evidence="5">HIT domain-containing protein</fullName>
    </recommendedName>
</protein>
<dbReference type="PANTHER" id="PTHR46648">
    <property type="entry name" value="HIT FAMILY PROTEIN 1"/>
    <property type="match status" value="1"/>
</dbReference>
<keyword evidence="7" id="KW-1185">Reference proteome</keyword>
<dbReference type="InterPro" id="IPR036265">
    <property type="entry name" value="HIT-like_sf"/>
</dbReference>
<dbReference type="InterPro" id="IPR004827">
    <property type="entry name" value="bZIP"/>
</dbReference>
<dbReference type="GeneTree" id="ENSGT00740000115744"/>
<dbReference type="AlphaFoldDB" id="A0A669F8B9"/>
<feature type="region of interest" description="Disordered" evidence="4">
    <location>
        <begin position="216"/>
        <end position="235"/>
    </location>
</feature>
<feature type="compositionally biased region" description="Low complexity" evidence="4">
    <location>
        <begin position="350"/>
        <end position="362"/>
    </location>
</feature>
<feature type="compositionally biased region" description="Basic and acidic residues" evidence="4">
    <location>
        <begin position="367"/>
        <end position="377"/>
    </location>
</feature>
<evidence type="ECO:0000256" key="3">
    <source>
        <dbReference type="PROSITE-ProRule" id="PRU00464"/>
    </source>
</evidence>
<evidence type="ECO:0000256" key="1">
    <source>
        <dbReference type="ARBA" id="ARBA00024472"/>
    </source>
</evidence>
<organism evidence="6 7">
    <name type="scientific">Oreochromis niloticus</name>
    <name type="common">Nile tilapia</name>
    <name type="synonym">Tilapia nilotica</name>
    <dbReference type="NCBI Taxonomy" id="8128"/>
    <lineage>
        <taxon>Eukaryota</taxon>
        <taxon>Metazoa</taxon>
        <taxon>Chordata</taxon>
        <taxon>Craniata</taxon>
        <taxon>Vertebrata</taxon>
        <taxon>Euteleostomi</taxon>
        <taxon>Actinopterygii</taxon>
        <taxon>Neopterygii</taxon>
        <taxon>Teleostei</taxon>
        <taxon>Neoteleostei</taxon>
        <taxon>Acanthomorphata</taxon>
        <taxon>Ovalentaria</taxon>
        <taxon>Cichlomorphae</taxon>
        <taxon>Cichliformes</taxon>
        <taxon>Cichlidae</taxon>
        <taxon>African cichlids</taxon>
        <taxon>Pseudocrenilabrinae</taxon>
        <taxon>Oreochromini</taxon>
        <taxon>Oreochromis</taxon>
    </lineage>
</organism>
<feature type="region of interest" description="Disordered" evidence="4">
    <location>
        <begin position="25"/>
        <end position="87"/>
    </location>
</feature>
<accession>A0A669F8B9</accession>
<dbReference type="PROSITE" id="PS00036">
    <property type="entry name" value="BZIP_BASIC"/>
    <property type="match status" value="1"/>
</dbReference>
<evidence type="ECO:0000256" key="2">
    <source>
        <dbReference type="ARBA" id="ARBA00025764"/>
    </source>
</evidence>
<dbReference type="GO" id="GO:0003700">
    <property type="term" value="F:DNA-binding transcription factor activity"/>
    <property type="evidence" value="ECO:0007669"/>
    <property type="project" value="InterPro"/>
</dbReference>
<feature type="compositionally biased region" description="Pro residues" evidence="4">
    <location>
        <begin position="325"/>
        <end position="335"/>
    </location>
</feature>
<proteinExistence type="inferred from homology"/>
<dbReference type="PROSITE" id="PS51084">
    <property type="entry name" value="HIT_2"/>
    <property type="match status" value="1"/>
</dbReference>